<keyword evidence="18" id="KW-1185">Reference proteome</keyword>
<dbReference type="GO" id="GO:0005524">
    <property type="term" value="F:ATP binding"/>
    <property type="evidence" value="ECO:0007669"/>
    <property type="project" value="UniProtKB-KW"/>
</dbReference>
<evidence type="ECO:0000256" key="14">
    <source>
        <dbReference type="ARBA" id="ARBA00023242"/>
    </source>
</evidence>
<dbReference type="GO" id="GO:0005819">
    <property type="term" value="C:spindle"/>
    <property type="evidence" value="ECO:0007669"/>
    <property type="project" value="UniProtKB-SubCell"/>
</dbReference>
<dbReference type="Proteomes" id="UP000675881">
    <property type="component" value="Chromosome 4"/>
</dbReference>
<keyword evidence="8" id="KW-0863">Zinc-finger</keyword>
<dbReference type="InterPro" id="IPR003959">
    <property type="entry name" value="ATPase_AAA_core"/>
</dbReference>
<feature type="region of interest" description="Disordered" evidence="15">
    <location>
        <begin position="718"/>
        <end position="743"/>
    </location>
</feature>
<keyword evidence="10" id="KW-0067">ATP-binding</keyword>
<dbReference type="FunFam" id="4.10.1060.10:FF:000004">
    <property type="entry name" value="Zinc finger Ran-binding domain-containing protein 2"/>
    <property type="match status" value="1"/>
</dbReference>
<evidence type="ECO:0000256" key="4">
    <source>
        <dbReference type="ARBA" id="ARBA00022701"/>
    </source>
</evidence>
<keyword evidence="12" id="KW-0206">Cytoskeleton</keyword>
<dbReference type="InterPro" id="IPR050304">
    <property type="entry name" value="MT-severing_AAA_ATPase"/>
</dbReference>
<dbReference type="SMART" id="SM00547">
    <property type="entry name" value="ZnF_RBZ"/>
    <property type="match status" value="2"/>
</dbReference>
<dbReference type="GO" id="GO:0016887">
    <property type="term" value="F:ATP hydrolysis activity"/>
    <property type="evidence" value="ECO:0007669"/>
    <property type="project" value="InterPro"/>
</dbReference>
<proteinExistence type="predicted"/>
<accession>A0A7R8H7K4</accession>
<dbReference type="SUPFAM" id="SSF52540">
    <property type="entry name" value="P-loop containing nucleoside triphosphate hydrolases"/>
    <property type="match status" value="1"/>
</dbReference>
<keyword evidence="4" id="KW-0493">Microtubule</keyword>
<sequence length="1274" mass="144594">MHCNVYGLGFESRPSVFYLAYPSEIILVEESWEGEKWMEKPRTVMEFEEHALVYALDPTKDLIFSFHEDGSLWSTQCQSNSSSWSCKKLAQLPELLGKEVYGLYLIKALEMNKEVMDGLGIESPSGTSLFIFIASNDDPIYTCMSYCNDNKVSNPFHLPNHYKNPYLEYYLYPRSNNNLLDLLKFHKKERIKDDIITYKEIVDIQTGAIYTWKLPFQPEPHNDNEESEDVHNLSRPALLRKTLEASKSLGKINKILSQNSVSLIAVRTSAADRFIQDPNSDLNGEFWFLKVLFTSHFSSEQFYQVFRLPQRLPRVEPWKVHSEIPEINKHPKYIPLSIHLFLVFTAPEKIRITSQPLSQFRLTAFDFLQVMQESKIPIQKHKTSLPITSTLESIGEYLHKLNSTRHVAKSLLQKSNVPFGSFTEKLVTSLPKELLQLNTNLSDLSEYSELRLFNHENVCYLQMISTDESQSVQLIFKNMGESMHGALKRSLVFLNKELIREGYYKEISREVIQNLRTARKKVDALYDTNDIEKHREAYLFLRSKLLNPRFFAHCCESDQSMLEETTPQSSAMSSSTANRGEFKPREEDWTCPDSDCGNVNFARRSNCNRCNAERPVSSNNLSSNGGIEIGKNAAEKSKGLFSAEDWQCSKCGNVNWARRSTCNMCNGPKFGQIEERTGVGGGFNERENVEYKSYDSDSDEYDDFGRKKKKFRGMTIKSKESSGTITNPLMNDEEESDEGSILQERDPSLLLLRGLDHAREDEAKSKKGGDHLHRRILIEGNGVVVEVLAIVEAEAEVPHLGVQVLRTRGTDAIIEEAPVEGIQLLRPLTIADQVQDQAPDLDIDGGVEGAGDHIVVEDEDIGVVGHLEEGLHHLDLLDPQAVQDQGPEEEGPAIASWGVDEMEPCDNIDLSIILSDFISYYQVRFDKRPQLCRPRKVNAGVKKLPISKRQPKKILEKTCSDQVPPPTELLFPNDLNVPKSLLKNDELRDLAHLISSDQMICANKSIDWTDVIGHEDVKTTLEESIICPLINPEAFNSIPKSTGVLLFGPPGTGKTLLVRVLSSKLKGFAHFLNLKVSSFASKWRGESEKLMKVIFELARFNSPCVIFMDEADAIIGDRGSLHEHEASRRSKAEFLIQMDGLQNDGDIIIIASTNLPWSLDPAVLRRFPEQCYVGLLHNDNDRKELITKNIFSKDKSLTLEDVSDFAKNSKGLSGSDIVNVILSCQKSQIAQKLIHGKGYYKRGDLKTEILKKMEKQRSQSELENKYKKWMMDFK</sequence>
<keyword evidence="13" id="KW-0413">Isomerase</keyword>
<dbReference type="Gene3D" id="4.10.1060.10">
    <property type="entry name" value="Zinc finger, RanBP2-type"/>
    <property type="match status" value="2"/>
</dbReference>
<keyword evidence="6" id="KW-0677">Repeat</keyword>
<gene>
    <name evidence="17" type="ORF">LSAA_8498</name>
</gene>
<evidence type="ECO:0000256" key="7">
    <source>
        <dbReference type="ARBA" id="ARBA00022741"/>
    </source>
</evidence>
<dbReference type="Pfam" id="PF00004">
    <property type="entry name" value="AAA"/>
    <property type="match status" value="1"/>
</dbReference>
<keyword evidence="9" id="KW-0862">Zinc</keyword>
<dbReference type="InterPro" id="IPR036443">
    <property type="entry name" value="Znf_RanBP2_sf"/>
</dbReference>
<evidence type="ECO:0000256" key="10">
    <source>
        <dbReference type="ARBA" id="ARBA00022840"/>
    </source>
</evidence>
<evidence type="ECO:0000256" key="2">
    <source>
        <dbReference type="ARBA" id="ARBA00004186"/>
    </source>
</evidence>
<evidence type="ECO:0000313" key="18">
    <source>
        <dbReference type="Proteomes" id="UP000675881"/>
    </source>
</evidence>
<evidence type="ECO:0000259" key="16">
    <source>
        <dbReference type="PROSITE" id="PS50199"/>
    </source>
</evidence>
<evidence type="ECO:0000256" key="5">
    <source>
        <dbReference type="ARBA" id="ARBA00022723"/>
    </source>
</evidence>
<evidence type="ECO:0000256" key="9">
    <source>
        <dbReference type="ARBA" id="ARBA00022833"/>
    </source>
</evidence>
<evidence type="ECO:0000256" key="13">
    <source>
        <dbReference type="ARBA" id="ARBA00023235"/>
    </source>
</evidence>
<keyword evidence="5" id="KW-0479">Metal-binding</keyword>
<dbReference type="GO" id="GO:0005874">
    <property type="term" value="C:microtubule"/>
    <property type="evidence" value="ECO:0007669"/>
    <property type="project" value="UniProtKB-KW"/>
</dbReference>
<feature type="domain" description="RanBP2-type" evidence="16">
    <location>
        <begin position="642"/>
        <end position="671"/>
    </location>
</feature>
<evidence type="ECO:0000256" key="8">
    <source>
        <dbReference type="ARBA" id="ARBA00022771"/>
    </source>
</evidence>
<protein>
    <recommendedName>
        <fullName evidence="16">RanBP2-type domain-containing protein</fullName>
    </recommendedName>
</protein>
<dbReference type="PROSITE" id="PS50199">
    <property type="entry name" value="ZF_RANBP2_2"/>
    <property type="match status" value="2"/>
</dbReference>
<keyword evidence="14" id="KW-0539">Nucleus</keyword>
<dbReference type="GO" id="GO:0005634">
    <property type="term" value="C:nucleus"/>
    <property type="evidence" value="ECO:0007669"/>
    <property type="project" value="UniProtKB-SubCell"/>
</dbReference>
<evidence type="ECO:0000313" key="17">
    <source>
        <dbReference type="EMBL" id="CAF2922458.1"/>
    </source>
</evidence>
<dbReference type="GO" id="GO:0008270">
    <property type="term" value="F:zinc ion binding"/>
    <property type="evidence" value="ECO:0007669"/>
    <property type="project" value="UniProtKB-KW"/>
</dbReference>
<dbReference type="AlphaFoldDB" id="A0A7R8H7K4"/>
<dbReference type="GO" id="GO:0016853">
    <property type="term" value="F:isomerase activity"/>
    <property type="evidence" value="ECO:0007669"/>
    <property type="project" value="UniProtKB-KW"/>
</dbReference>
<dbReference type="PROSITE" id="PS01358">
    <property type="entry name" value="ZF_RANBP2_1"/>
    <property type="match status" value="2"/>
</dbReference>
<keyword evidence="11" id="KW-0694">RNA-binding</keyword>
<keyword evidence="7" id="KW-0547">Nucleotide-binding</keyword>
<dbReference type="GO" id="GO:0003723">
    <property type="term" value="F:RNA binding"/>
    <property type="evidence" value="ECO:0007669"/>
    <property type="project" value="UniProtKB-KW"/>
</dbReference>
<evidence type="ECO:0000256" key="11">
    <source>
        <dbReference type="ARBA" id="ARBA00022884"/>
    </source>
</evidence>
<dbReference type="InterPro" id="IPR027417">
    <property type="entry name" value="P-loop_NTPase"/>
</dbReference>
<dbReference type="SMART" id="SM00382">
    <property type="entry name" value="AAA"/>
    <property type="match status" value="1"/>
</dbReference>
<keyword evidence="3" id="KW-0963">Cytoplasm</keyword>
<dbReference type="Gene3D" id="3.40.50.300">
    <property type="entry name" value="P-loop containing nucleotide triphosphate hydrolases"/>
    <property type="match status" value="1"/>
</dbReference>
<dbReference type="Gene3D" id="1.10.8.60">
    <property type="match status" value="1"/>
</dbReference>
<feature type="region of interest" description="Disordered" evidence="15">
    <location>
        <begin position="565"/>
        <end position="584"/>
    </location>
</feature>
<evidence type="ECO:0000256" key="12">
    <source>
        <dbReference type="ARBA" id="ARBA00023212"/>
    </source>
</evidence>
<dbReference type="Pfam" id="PF00641">
    <property type="entry name" value="Zn_ribbon_RanBP"/>
    <property type="match status" value="2"/>
</dbReference>
<evidence type="ECO:0000256" key="3">
    <source>
        <dbReference type="ARBA" id="ARBA00022490"/>
    </source>
</evidence>
<dbReference type="EMBL" id="HG994583">
    <property type="protein sequence ID" value="CAF2922458.1"/>
    <property type="molecule type" value="Genomic_DNA"/>
</dbReference>
<evidence type="ECO:0000256" key="6">
    <source>
        <dbReference type="ARBA" id="ARBA00022737"/>
    </source>
</evidence>
<organism evidence="17 18">
    <name type="scientific">Lepeophtheirus salmonis</name>
    <name type="common">Salmon louse</name>
    <name type="synonym">Caligus salmonis</name>
    <dbReference type="NCBI Taxonomy" id="72036"/>
    <lineage>
        <taxon>Eukaryota</taxon>
        <taxon>Metazoa</taxon>
        <taxon>Ecdysozoa</taxon>
        <taxon>Arthropoda</taxon>
        <taxon>Crustacea</taxon>
        <taxon>Multicrustacea</taxon>
        <taxon>Hexanauplia</taxon>
        <taxon>Copepoda</taxon>
        <taxon>Siphonostomatoida</taxon>
        <taxon>Caligidae</taxon>
        <taxon>Lepeophtheirus</taxon>
    </lineage>
</organism>
<feature type="domain" description="RanBP2-type" evidence="16">
    <location>
        <begin position="585"/>
        <end position="616"/>
    </location>
</feature>
<evidence type="ECO:0000256" key="15">
    <source>
        <dbReference type="SAM" id="MobiDB-lite"/>
    </source>
</evidence>
<dbReference type="PANTHER" id="PTHR23074">
    <property type="entry name" value="AAA DOMAIN-CONTAINING"/>
    <property type="match status" value="1"/>
</dbReference>
<dbReference type="SUPFAM" id="SSF90209">
    <property type="entry name" value="Ran binding protein zinc finger-like"/>
    <property type="match status" value="2"/>
</dbReference>
<dbReference type="InterPro" id="IPR001876">
    <property type="entry name" value="Znf_RanBP2"/>
</dbReference>
<evidence type="ECO:0000256" key="1">
    <source>
        <dbReference type="ARBA" id="ARBA00004123"/>
    </source>
</evidence>
<feature type="compositionally biased region" description="Polar residues" evidence="15">
    <location>
        <begin position="565"/>
        <end position="578"/>
    </location>
</feature>
<comment type="subcellular location">
    <subcellularLocation>
        <location evidence="2">Cytoplasm</location>
        <location evidence="2">Cytoskeleton</location>
        <location evidence="2">Spindle</location>
    </subcellularLocation>
    <subcellularLocation>
        <location evidence="1">Nucleus</location>
    </subcellularLocation>
</comment>
<name>A0A7R8H7K4_LEPSM</name>
<dbReference type="InterPro" id="IPR003593">
    <property type="entry name" value="AAA+_ATPase"/>
</dbReference>
<reference evidence="17" key="1">
    <citation type="submission" date="2021-02" db="EMBL/GenBank/DDBJ databases">
        <authorList>
            <person name="Bekaert M."/>
        </authorList>
    </citation>
    <scope>NUCLEOTIDE SEQUENCE</scope>
    <source>
        <strain evidence="17">IoA-00</strain>
    </source>
</reference>
<dbReference type="OrthoDB" id="6346238at2759"/>
<dbReference type="PANTHER" id="PTHR23074:SF78">
    <property type="entry name" value="KATANIN P60 ATPASE-CONTAINING SUBUNIT A-LIKE 2"/>
    <property type="match status" value="1"/>
</dbReference>